<evidence type="ECO:0000313" key="3">
    <source>
        <dbReference type="Proteomes" id="UP000628854"/>
    </source>
</evidence>
<comment type="caution">
    <text evidence="2">The sequence shown here is derived from an EMBL/GenBank/DDBJ whole genome shotgun (WGS) entry which is preliminary data.</text>
</comment>
<name>A0ABQ1J1N8_9PROT</name>
<evidence type="ECO:0000313" key="2">
    <source>
        <dbReference type="EMBL" id="GGB57734.1"/>
    </source>
</evidence>
<sequence>MQDFKDFLVVLLAGLALVGVLVFWPEPYTEPLAPDEIAAYELAITLELGDERN</sequence>
<reference evidence="3" key="1">
    <citation type="journal article" date="2019" name="Int. J. Syst. Evol. Microbiol.">
        <title>The Global Catalogue of Microorganisms (GCM) 10K type strain sequencing project: providing services to taxonomists for standard genome sequencing and annotation.</title>
        <authorList>
            <consortium name="The Broad Institute Genomics Platform"/>
            <consortium name="The Broad Institute Genome Sequencing Center for Infectious Disease"/>
            <person name="Wu L."/>
            <person name="Ma J."/>
        </authorList>
    </citation>
    <scope>NUCLEOTIDE SEQUENCE [LARGE SCALE GENOMIC DNA]</scope>
    <source>
        <strain evidence="3">CGMCC 1.15928</strain>
    </source>
</reference>
<accession>A0ABQ1J1N8</accession>
<dbReference type="RefSeq" id="WP_158084624.1">
    <property type="nucleotide sequence ID" value="NZ_BMKF01000001.1"/>
</dbReference>
<protein>
    <submittedName>
        <fullName evidence="2">Uncharacterized protein</fullName>
    </submittedName>
</protein>
<gene>
    <name evidence="2" type="ORF">GCM10011503_02650</name>
</gene>
<keyword evidence="1" id="KW-0812">Transmembrane</keyword>
<keyword evidence="1" id="KW-0472">Membrane</keyword>
<proteinExistence type="predicted"/>
<dbReference type="Proteomes" id="UP000628854">
    <property type="component" value="Unassembled WGS sequence"/>
</dbReference>
<organism evidence="2 3">
    <name type="scientific">Henriciella pelagia</name>
    <dbReference type="NCBI Taxonomy" id="1977912"/>
    <lineage>
        <taxon>Bacteria</taxon>
        <taxon>Pseudomonadati</taxon>
        <taxon>Pseudomonadota</taxon>
        <taxon>Alphaproteobacteria</taxon>
        <taxon>Hyphomonadales</taxon>
        <taxon>Hyphomonadaceae</taxon>
        <taxon>Henriciella</taxon>
    </lineage>
</organism>
<evidence type="ECO:0000256" key="1">
    <source>
        <dbReference type="SAM" id="Phobius"/>
    </source>
</evidence>
<dbReference type="EMBL" id="BMKF01000001">
    <property type="protein sequence ID" value="GGB57734.1"/>
    <property type="molecule type" value="Genomic_DNA"/>
</dbReference>
<feature type="transmembrane region" description="Helical" evidence="1">
    <location>
        <begin position="7"/>
        <end position="24"/>
    </location>
</feature>
<keyword evidence="1" id="KW-1133">Transmembrane helix</keyword>
<keyword evidence="3" id="KW-1185">Reference proteome</keyword>